<comment type="caution">
    <text evidence="1">The sequence shown here is derived from an EMBL/GenBank/DDBJ whole genome shotgun (WGS) entry which is preliminary data.</text>
</comment>
<organism evidence="1 2">
    <name type="scientific">Candidatus Curtissbacteria bacterium GW2011_GWA1_41_11</name>
    <dbReference type="NCBI Taxonomy" id="1618409"/>
    <lineage>
        <taxon>Bacteria</taxon>
        <taxon>Candidatus Curtissiibacteriota</taxon>
    </lineage>
</organism>
<sequence length="215" mass="24126">MTNAILITRPNHDLITTYLFHWSEYVITLANKKGIKVLDLSGKKANETTFTSYIVKNKPTLVFLNGHGNENMITGYDNEPLVTSNKNEGILEGKIVYARSCDAAKNLGGLCIKKNTLAFIGYKKKYAIGYSQSSITKPLSDEVAKLFITPSNLVPMSLLKGNTAKDAYRKSQESMIRNFSFMLSTRASQAQRDAVPYLWINRKYQVLLGDEEARI</sequence>
<evidence type="ECO:0008006" key="3">
    <source>
        <dbReference type="Google" id="ProtNLM"/>
    </source>
</evidence>
<evidence type="ECO:0000313" key="1">
    <source>
        <dbReference type="EMBL" id="KKR86610.1"/>
    </source>
</evidence>
<dbReference type="Proteomes" id="UP000034854">
    <property type="component" value="Unassembled WGS sequence"/>
</dbReference>
<dbReference type="AlphaFoldDB" id="A0A0G0WQ85"/>
<evidence type="ECO:0000313" key="2">
    <source>
        <dbReference type="Proteomes" id="UP000034854"/>
    </source>
</evidence>
<accession>A0A0G0WQ85</accession>
<dbReference type="EMBL" id="LCAG01000012">
    <property type="protein sequence ID" value="KKR86610.1"/>
    <property type="molecule type" value="Genomic_DNA"/>
</dbReference>
<gene>
    <name evidence="1" type="ORF">UU34_C0012G0008</name>
</gene>
<name>A0A0G0WQ85_9BACT</name>
<reference evidence="1 2" key="1">
    <citation type="journal article" date="2015" name="Nature">
        <title>rRNA introns, odd ribosomes, and small enigmatic genomes across a large radiation of phyla.</title>
        <authorList>
            <person name="Brown C.T."/>
            <person name="Hug L.A."/>
            <person name="Thomas B.C."/>
            <person name="Sharon I."/>
            <person name="Castelle C.J."/>
            <person name="Singh A."/>
            <person name="Wilkins M.J."/>
            <person name="Williams K.H."/>
            <person name="Banfield J.F."/>
        </authorList>
    </citation>
    <scope>NUCLEOTIDE SEQUENCE [LARGE SCALE GENOMIC DNA]</scope>
</reference>
<protein>
    <recommendedName>
        <fullName evidence="3">Gingipain domain-containing protein</fullName>
    </recommendedName>
</protein>
<proteinExistence type="predicted"/>